<dbReference type="EMBL" id="QCYY01003229">
    <property type="protein sequence ID" value="ROT64568.1"/>
    <property type="molecule type" value="Genomic_DNA"/>
</dbReference>
<dbReference type="Proteomes" id="UP000283509">
    <property type="component" value="Unassembled WGS sequence"/>
</dbReference>
<sequence>MPPRRLQARQHIHSAFLSAVNPSVQRGLGLCRPIYLAAPPRLSCFFSTMMSIFLALSLSFSLSAVFSLRLFSPRLSSLLSYLAPLSSLRVLSRSCPIPSYLLSFRTLIPCSPHPLTRPSLSPSPLGLSLPLSPLLFTRPPLPCISPSSPSNLPFFAHLPSSLPKSRPLADSSLFPFPKLVPSLNLSLSCLSHLPKSLLLPRNTVPLLLPLLHLFSLLLPHFSALPFPTLPYTPSLSSPLSPLYSLSPSPCSFPSSPLLPLLSSPDRPCTPSTPSPLPPPPPPELLIGAQFIEPGSGLAGALSGSVKVDAALGWSCGGRPSITSTPSTSITSQLPRLPYIISQPPNNAPASPSPPPLPTPLAPNRPAPVSSVGTSTSSRNELQKPLETHGRSGSSPLRARTLPGRARDIALHQ</sequence>
<evidence type="ECO:0000313" key="3">
    <source>
        <dbReference type="EMBL" id="ROT64568.1"/>
    </source>
</evidence>
<feature type="transmembrane region" description="Helical" evidence="2">
    <location>
        <begin position="45"/>
        <end position="71"/>
    </location>
</feature>
<name>A0A3R7LVZ4_PENVA</name>
<feature type="region of interest" description="Disordered" evidence="1">
    <location>
        <begin position="263"/>
        <end position="284"/>
    </location>
</feature>
<reference evidence="3 4" key="1">
    <citation type="submission" date="2018-04" db="EMBL/GenBank/DDBJ databases">
        <authorList>
            <person name="Zhang X."/>
            <person name="Yuan J."/>
            <person name="Li F."/>
            <person name="Xiang J."/>
        </authorList>
    </citation>
    <scope>NUCLEOTIDE SEQUENCE [LARGE SCALE GENOMIC DNA]</scope>
    <source>
        <tissue evidence="3">Muscle</tissue>
    </source>
</reference>
<dbReference type="AlphaFoldDB" id="A0A3R7LVZ4"/>
<feature type="compositionally biased region" description="Pro residues" evidence="1">
    <location>
        <begin position="350"/>
        <end position="365"/>
    </location>
</feature>
<feature type="compositionally biased region" description="Polar residues" evidence="1">
    <location>
        <begin position="370"/>
        <end position="379"/>
    </location>
</feature>
<gene>
    <name evidence="3" type="ORF">C7M84_017488</name>
</gene>
<proteinExistence type="predicted"/>
<keyword evidence="4" id="KW-1185">Reference proteome</keyword>
<feature type="compositionally biased region" description="Pro residues" evidence="1">
    <location>
        <begin position="270"/>
        <end position="283"/>
    </location>
</feature>
<feature type="region of interest" description="Disordered" evidence="1">
    <location>
        <begin position="338"/>
        <end position="412"/>
    </location>
</feature>
<comment type="caution">
    <text evidence="3">The sequence shown here is derived from an EMBL/GenBank/DDBJ whole genome shotgun (WGS) entry which is preliminary data.</text>
</comment>
<keyword evidence="2" id="KW-0812">Transmembrane</keyword>
<evidence type="ECO:0000256" key="1">
    <source>
        <dbReference type="SAM" id="MobiDB-lite"/>
    </source>
</evidence>
<protein>
    <submittedName>
        <fullName evidence="3">Uncharacterized protein</fullName>
    </submittedName>
</protein>
<reference evidence="3 4" key="2">
    <citation type="submission" date="2019-01" db="EMBL/GenBank/DDBJ databases">
        <title>The decoding of complex shrimp genome reveals the adaptation for benthos swimmer, frequently molting mechanism and breeding impact on genome.</title>
        <authorList>
            <person name="Sun Y."/>
            <person name="Gao Y."/>
            <person name="Yu Y."/>
        </authorList>
    </citation>
    <scope>NUCLEOTIDE SEQUENCE [LARGE SCALE GENOMIC DNA]</scope>
    <source>
        <tissue evidence="3">Muscle</tissue>
    </source>
</reference>
<keyword evidence="2" id="KW-1133">Transmembrane helix</keyword>
<evidence type="ECO:0000313" key="4">
    <source>
        <dbReference type="Proteomes" id="UP000283509"/>
    </source>
</evidence>
<evidence type="ECO:0000256" key="2">
    <source>
        <dbReference type="SAM" id="Phobius"/>
    </source>
</evidence>
<accession>A0A3R7LVZ4</accession>
<keyword evidence="2" id="KW-0472">Membrane</keyword>
<feature type="compositionally biased region" description="Basic and acidic residues" evidence="1">
    <location>
        <begin position="380"/>
        <end position="389"/>
    </location>
</feature>
<organism evidence="3 4">
    <name type="scientific">Penaeus vannamei</name>
    <name type="common">Whiteleg shrimp</name>
    <name type="synonym">Litopenaeus vannamei</name>
    <dbReference type="NCBI Taxonomy" id="6689"/>
    <lineage>
        <taxon>Eukaryota</taxon>
        <taxon>Metazoa</taxon>
        <taxon>Ecdysozoa</taxon>
        <taxon>Arthropoda</taxon>
        <taxon>Crustacea</taxon>
        <taxon>Multicrustacea</taxon>
        <taxon>Malacostraca</taxon>
        <taxon>Eumalacostraca</taxon>
        <taxon>Eucarida</taxon>
        <taxon>Decapoda</taxon>
        <taxon>Dendrobranchiata</taxon>
        <taxon>Penaeoidea</taxon>
        <taxon>Penaeidae</taxon>
        <taxon>Penaeus</taxon>
    </lineage>
</organism>
<dbReference type="STRING" id="6689.A0A3R7LVZ4"/>